<keyword evidence="1" id="KW-0472">Membrane</keyword>
<sequence>MAQKPWRDWAYLAIISTQLFGMLGTLQESALT</sequence>
<gene>
    <name evidence="2" type="ORF">PC129_g24954</name>
</gene>
<comment type="caution">
    <text evidence="2">The sequence shown here is derived from an EMBL/GenBank/DDBJ whole genome shotgun (WGS) entry which is preliminary data.</text>
</comment>
<name>A0A8T1GQR3_9STRA</name>
<keyword evidence="1" id="KW-1133">Transmembrane helix</keyword>
<evidence type="ECO:0000313" key="2">
    <source>
        <dbReference type="EMBL" id="KAG3194002.1"/>
    </source>
</evidence>
<evidence type="ECO:0000256" key="1">
    <source>
        <dbReference type="SAM" id="Phobius"/>
    </source>
</evidence>
<keyword evidence="1" id="KW-0812">Transmembrane</keyword>
<organism evidence="2 3">
    <name type="scientific">Phytophthora cactorum</name>
    <dbReference type="NCBI Taxonomy" id="29920"/>
    <lineage>
        <taxon>Eukaryota</taxon>
        <taxon>Sar</taxon>
        <taxon>Stramenopiles</taxon>
        <taxon>Oomycota</taxon>
        <taxon>Peronosporomycetes</taxon>
        <taxon>Peronosporales</taxon>
        <taxon>Peronosporaceae</taxon>
        <taxon>Phytophthora</taxon>
    </lineage>
</organism>
<dbReference type="Proteomes" id="UP000760860">
    <property type="component" value="Unassembled WGS sequence"/>
</dbReference>
<protein>
    <submittedName>
        <fullName evidence="2">Uncharacterized protein</fullName>
    </submittedName>
</protein>
<feature type="transmembrane region" description="Helical" evidence="1">
    <location>
        <begin position="9"/>
        <end position="26"/>
    </location>
</feature>
<reference evidence="2" key="1">
    <citation type="submission" date="2018-05" db="EMBL/GenBank/DDBJ databases">
        <title>Effector identification in a new, highly contiguous assembly of the strawberry crown rot pathogen Phytophthora cactorum.</title>
        <authorList>
            <person name="Armitage A.D."/>
            <person name="Nellist C.F."/>
            <person name="Bates H."/>
            <person name="Vickerstaff R.J."/>
            <person name="Harrison R.J."/>
        </authorList>
    </citation>
    <scope>NUCLEOTIDE SEQUENCE</scope>
    <source>
        <strain evidence="2">P421</strain>
    </source>
</reference>
<dbReference type="AlphaFoldDB" id="A0A8T1GQR3"/>
<proteinExistence type="predicted"/>
<dbReference type="EMBL" id="RCMV01004613">
    <property type="protein sequence ID" value="KAG3194002.1"/>
    <property type="molecule type" value="Genomic_DNA"/>
</dbReference>
<evidence type="ECO:0000313" key="3">
    <source>
        <dbReference type="Proteomes" id="UP000760860"/>
    </source>
</evidence>
<accession>A0A8T1GQR3</accession>